<keyword evidence="4 7" id="KW-0963">Cytoplasm</keyword>
<dbReference type="NCBIfam" id="NF001810">
    <property type="entry name" value="PRK00529.1"/>
    <property type="match status" value="1"/>
</dbReference>
<keyword evidence="6 7" id="KW-0648">Protein biosynthesis</keyword>
<evidence type="ECO:0000313" key="13">
    <source>
        <dbReference type="Proteomes" id="UP000321058"/>
    </source>
</evidence>
<evidence type="ECO:0000259" key="10">
    <source>
        <dbReference type="SMART" id="SM00841"/>
    </source>
</evidence>
<dbReference type="Proteomes" id="UP000321058">
    <property type="component" value="Unassembled WGS sequence"/>
</dbReference>
<dbReference type="SUPFAM" id="SSF50249">
    <property type="entry name" value="Nucleic acid-binding proteins"/>
    <property type="match status" value="2"/>
</dbReference>
<dbReference type="FunFam" id="2.40.50.140:FF:000009">
    <property type="entry name" value="Elongation factor P"/>
    <property type="match status" value="1"/>
</dbReference>
<dbReference type="Gene3D" id="2.30.30.30">
    <property type="match status" value="1"/>
</dbReference>
<protein>
    <recommendedName>
        <fullName evidence="7 8">Elongation factor P</fullName>
        <shortName evidence="7">EF-P</shortName>
    </recommendedName>
</protein>
<dbReference type="SMART" id="SM01185">
    <property type="entry name" value="EFP"/>
    <property type="match status" value="1"/>
</dbReference>
<dbReference type="EMBL" id="BKAJ01000037">
    <property type="protein sequence ID" value="GEP55413.1"/>
    <property type="molecule type" value="Genomic_DNA"/>
</dbReference>
<gene>
    <name evidence="7 12" type="primary">efp</name>
    <name evidence="12" type="ORF">RSO01_25790</name>
</gene>
<dbReference type="CDD" id="cd04470">
    <property type="entry name" value="S1_EF-P_repeat_1"/>
    <property type="match status" value="1"/>
</dbReference>
<comment type="subcellular location">
    <subcellularLocation>
        <location evidence="1 7">Cytoplasm</location>
    </subcellularLocation>
</comment>
<dbReference type="NCBIfam" id="TIGR00038">
    <property type="entry name" value="efp"/>
    <property type="match status" value="1"/>
</dbReference>
<reference evidence="12 13" key="1">
    <citation type="submission" date="2019-07" db="EMBL/GenBank/DDBJ databases">
        <title>Whole genome shotgun sequence of Reyranella soli NBRC 108950.</title>
        <authorList>
            <person name="Hosoyama A."/>
            <person name="Uohara A."/>
            <person name="Ohji S."/>
            <person name="Ichikawa N."/>
        </authorList>
    </citation>
    <scope>NUCLEOTIDE SEQUENCE [LARGE SCALE GENOMIC DNA]</scope>
    <source>
        <strain evidence="12 13">NBRC 108950</strain>
    </source>
</reference>
<evidence type="ECO:0000256" key="7">
    <source>
        <dbReference type="HAMAP-Rule" id="MF_00141"/>
    </source>
</evidence>
<dbReference type="SMART" id="SM00841">
    <property type="entry name" value="Elong-fact-P_C"/>
    <property type="match status" value="1"/>
</dbReference>
<dbReference type="CDD" id="cd05794">
    <property type="entry name" value="S1_EF-P_repeat_2"/>
    <property type="match status" value="1"/>
</dbReference>
<dbReference type="SUPFAM" id="SSF50104">
    <property type="entry name" value="Translation proteins SH3-like domain"/>
    <property type="match status" value="1"/>
</dbReference>
<dbReference type="InterPro" id="IPR014722">
    <property type="entry name" value="Rib_uL2_dom2"/>
</dbReference>
<evidence type="ECO:0000256" key="6">
    <source>
        <dbReference type="ARBA" id="ARBA00022917"/>
    </source>
</evidence>
<feature type="domain" description="Translation elongation factor P/YeiP central" evidence="11">
    <location>
        <begin position="68"/>
        <end position="123"/>
    </location>
</feature>
<comment type="function">
    <text evidence="7">Involved in peptide bond synthesis. Stimulates efficient translation and peptide-bond synthesis on native or reconstituted 70S ribosomes in vitro. Probably functions indirectly by altering the affinity of the ribosome for aminoacyl-tRNA, thus increasing their reactivity as acceptors for peptidyl transferase.</text>
</comment>
<dbReference type="InterPro" id="IPR012340">
    <property type="entry name" value="NA-bd_OB-fold"/>
</dbReference>
<accession>A0A512N915</accession>
<evidence type="ECO:0000256" key="9">
    <source>
        <dbReference type="RuleBase" id="RU004389"/>
    </source>
</evidence>
<dbReference type="InterPro" id="IPR015365">
    <property type="entry name" value="Elong-fact-P_C"/>
</dbReference>
<dbReference type="InterPro" id="IPR008991">
    <property type="entry name" value="Translation_prot_SH3-like_sf"/>
</dbReference>
<dbReference type="PROSITE" id="PS01275">
    <property type="entry name" value="EFP"/>
    <property type="match status" value="1"/>
</dbReference>
<evidence type="ECO:0000256" key="1">
    <source>
        <dbReference type="ARBA" id="ARBA00004496"/>
    </source>
</evidence>
<dbReference type="InterPro" id="IPR020599">
    <property type="entry name" value="Transl_elong_fac_P/YeiP"/>
</dbReference>
<feature type="domain" description="Elongation factor P C-terminal" evidence="10">
    <location>
        <begin position="131"/>
        <end position="186"/>
    </location>
</feature>
<dbReference type="InterPro" id="IPR013852">
    <property type="entry name" value="Transl_elong_P/YeiP_CS"/>
</dbReference>
<dbReference type="FunFam" id="2.40.50.140:FF:000004">
    <property type="entry name" value="Elongation factor P"/>
    <property type="match status" value="1"/>
</dbReference>
<evidence type="ECO:0000256" key="3">
    <source>
        <dbReference type="ARBA" id="ARBA00009479"/>
    </source>
</evidence>
<evidence type="ECO:0000256" key="4">
    <source>
        <dbReference type="ARBA" id="ARBA00022490"/>
    </source>
</evidence>
<dbReference type="UniPathway" id="UPA00345"/>
<comment type="caution">
    <text evidence="12">The sequence shown here is derived from an EMBL/GenBank/DDBJ whole genome shotgun (WGS) entry which is preliminary data.</text>
</comment>
<dbReference type="Pfam" id="PF09285">
    <property type="entry name" value="Elong-fact-P_C"/>
    <property type="match status" value="1"/>
</dbReference>
<dbReference type="HAMAP" id="MF_00141">
    <property type="entry name" value="EF_P"/>
    <property type="match status" value="1"/>
</dbReference>
<organism evidence="12 13">
    <name type="scientific">Reyranella soli</name>
    <dbReference type="NCBI Taxonomy" id="1230389"/>
    <lineage>
        <taxon>Bacteria</taxon>
        <taxon>Pseudomonadati</taxon>
        <taxon>Pseudomonadota</taxon>
        <taxon>Alphaproteobacteria</taxon>
        <taxon>Hyphomicrobiales</taxon>
        <taxon>Reyranellaceae</taxon>
        <taxon>Reyranella</taxon>
    </lineage>
</organism>
<comment type="pathway">
    <text evidence="2 7">Protein biosynthesis; polypeptide chain elongation.</text>
</comment>
<sequence>MKVPVNSIRAGNVIEYNGKLWVAAKVQHISPGKGGAFVAIEAKALREGNKLQERFRSGETIEHVHIDERECTYLFKDDNGFTFMDKENYEQLTVGADVLDPDQSRWLQDGMEVTVSLYEGSPVGVELPKSVVLAVTEADAVVKGQTASSSYKPAVVEGGIKVMVPPHIAVGTRLVINTEDGSYMERAKD</sequence>
<dbReference type="InterPro" id="IPR011768">
    <property type="entry name" value="Transl_elongation_fac_P"/>
</dbReference>
<dbReference type="GO" id="GO:0005829">
    <property type="term" value="C:cytosol"/>
    <property type="evidence" value="ECO:0007669"/>
    <property type="project" value="UniProtKB-ARBA"/>
</dbReference>
<dbReference type="Pfam" id="PF01132">
    <property type="entry name" value="EFP"/>
    <property type="match status" value="1"/>
</dbReference>
<dbReference type="AlphaFoldDB" id="A0A512N915"/>
<dbReference type="OrthoDB" id="9801844at2"/>
<evidence type="ECO:0000259" key="11">
    <source>
        <dbReference type="SMART" id="SM01185"/>
    </source>
</evidence>
<evidence type="ECO:0000256" key="2">
    <source>
        <dbReference type="ARBA" id="ARBA00004815"/>
    </source>
</evidence>
<comment type="similarity">
    <text evidence="3 7 9">Belongs to the elongation factor P family.</text>
</comment>
<dbReference type="RefSeq" id="WP_147149496.1">
    <property type="nucleotide sequence ID" value="NZ_BKAJ01000037.1"/>
</dbReference>
<keyword evidence="13" id="KW-1185">Reference proteome</keyword>
<evidence type="ECO:0000313" key="12">
    <source>
        <dbReference type="EMBL" id="GEP55413.1"/>
    </source>
</evidence>
<dbReference type="Gene3D" id="2.40.50.140">
    <property type="entry name" value="Nucleic acid-binding proteins"/>
    <property type="match status" value="2"/>
</dbReference>
<dbReference type="GO" id="GO:0003746">
    <property type="term" value="F:translation elongation factor activity"/>
    <property type="evidence" value="ECO:0007669"/>
    <property type="project" value="UniProtKB-UniRule"/>
</dbReference>
<dbReference type="PIRSF" id="PIRSF005901">
    <property type="entry name" value="EF-P"/>
    <property type="match status" value="1"/>
</dbReference>
<dbReference type="InterPro" id="IPR013185">
    <property type="entry name" value="Transl_elong_KOW-like"/>
</dbReference>
<evidence type="ECO:0000256" key="5">
    <source>
        <dbReference type="ARBA" id="ARBA00022768"/>
    </source>
</evidence>
<dbReference type="FunFam" id="2.30.30.30:FF:000003">
    <property type="entry name" value="Elongation factor P"/>
    <property type="match status" value="1"/>
</dbReference>
<dbReference type="Pfam" id="PF08207">
    <property type="entry name" value="EFP_N"/>
    <property type="match status" value="1"/>
</dbReference>
<dbReference type="GO" id="GO:0043043">
    <property type="term" value="P:peptide biosynthetic process"/>
    <property type="evidence" value="ECO:0007669"/>
    <property type="project" value="InterPro"/>
</dbReference>
<proteinExistence type="inferred from homology"/>
<evidence type="ECO:0000256" key="8">
    <source>
        <dbReference type="NCBIfam" id="TIGR00038"/>
    </source>
</evidence>
<dbReference type="InterPro" id="IPR001059">
    <property type="entry name" value="Transl_elong_P/YeiP_cen"/>
</dbReference>
<name>A0A512N915_9HYPH</name>
<dbReference type="PANTHER" id="PTHR30053:SF14">
    <property type="entry name" value="TRANSLATION ELONGATION FACTOR KOW-LIKE DOMAIN-CONTAINING PROTEIN"/>
    <property type="match status" value="1"/>
</dbReference>
<keyword evidence="5 7" id="KW-0251">Elongation factor</keyword>
<dbReference type="PANTHER" id="PTHR30053">
    <property type="entry name" value="ELONGATION FACTOR P"/>
    <property type="match status" value="1"/>
</dbReference>